<dbReference type="EMBL" id="CAAHFH010000002">
    <property type="protein sequence ID" value="VGO22242.1"/>
    <property type="molecule type" value="Genomic_DNA"/>
</dbReference>
<organism evidence="2 3">
    <name type="scientific">Pontiella sulfatireligans</name>
    <dbReference type="NCBI Taxonomy" id="2750658"/>
    <lineage>
        <taxon>Bacteria</taxon>
        <taxon>Pseudomonadati</taxon>
        <taxon>Kiritimatiellota</taxon>
        <taxon>Kiritimatiellia</taxon>
        <taxon>Kiritimatiellales</taxon>
        <taxon>Pontiellaceae</taxon>
        <taxon>Pontiella</taxon>
    </lineage>
</organism>
<protein>
    <recommendedName>
        <fullName evidence="1">Dockerin domain-containing protein</fullName>
    </recommendedName>
</protein>
<dbReference type="InterPro" id="IPR036439">
    <property type="entry name" value="Dockerin_dom_sf"/>
</dbReference>
<dbReference type="CDD" id="cd14256">
    <property type="entry name" value="Dockerin_I"/>
    <property type="match status" value="1"/>
</dbReference>
<sequence>MLPLIWAGWTVSAEASLPECDCAAPAGCYYVDGSYTPSSEGWGVSRFSSVEDAVLAMVDGGTIHVASGIFTIPPMEVEQDIEVVGAGASFTVFQPLEPVTSNGWWRVQGGGLTLRDCMLSVASNQCEAAAVAIKSVGMFGMHQCALSLPAGCRAISTEQSVEADHNHWGGPLPEFGLLIDTNQVFFEPWFEDSALTKLAFSDGIADLRSSFAVSGGETLGVNTLILDEGITLDVQGGSLRMAELAMAASASIVVTGGEVVFQTSEGETTVAGSFTLYDSMGSMFIENDTEFSGDTLALVSHIVVSDGVTLRVSGSLILDGCAVDCATEGGSFDFVVADGADFKMSRTQMSGCGNLAVSNAVMEIQSCVFLDTPVDITAQAIGVRFFHNVMMDGAVLVDSGAGTVTEVDEWGNVADISTVKNMFSLDMSDENLPAGRTLDGEGLFIQPGDNFDLLLNLSGLNVPVSGCEALLGYNGSFFTNGILELVAPWEFNIAESWSFEAGDPLFGEIDSGVGLGMSAPREGTVADGAVAHVTMQAQAKEGDTVFYFRPQINELWDTRLASDTNGISGTYLVPFTMNSEAVTVDGTPPSVHGFDGFQDQYGVSMDVFDPLIQTLQGSVLITLEASDALSGLVDPNLVIQQRTDPEIQLSPTLLATSNWVVGTLWIWALPVTPTVPSGIYDVFAVVADRSGNTVTNAATLDIRTAEIEVNIDLQVTTGNSFEEPVSLTFLDVNFQELLVDERSLVFTDGQAAALLQDIPLETAFLRAKGATSLSRVQPVSFDANMQGLVDFSGEAALLCGDLNGDNAINISDYGIVSYYWLSSEPFADVNHDGAVNITDYGIIQFNWLQQGE</sequence>
<dbReference type="InterPro" id="IPR011050">
    <property type="entry name" value="Pectin_lyase_fold/virulence"/>
</dbReference>
<gene>
    <name evidence="2" type="ORF">SCARR_04324</name>
</gene>
<dbReference type="Proteomes" id="UP000346198">
    <property type="component" value="Unassembled WGS sequence"/>
</dbReference>
<dbReference type="Gene3D" id="1.10.1330.10">
    <property type="entry name" value="Dockerin domain"/>
    <property type="match status" value="1"/>
</dbReference>
<dbReference type="SUPFAM" id="SSF51126">
    <property type="entry name" value="Pectin lyase-like"/>
    <property type="match status" value="1"/>
</dbReference>
<dbReference type="GO" id="GO:0000272">
    <property type="term" value="P:polysaccharide catabolic process"/>
    <property type="evidence" value="ECO:0007669"/>
    <property type="project" value="InterPro"/>
</dbReference>
<evidence type="ECO:0000313" key="3">
    <source>
        <dbReference type="Proteomes" id="UP000346198"/>
    </source>
</evidence>
<proteinExistence type="predicted"/>
<feature type="domain" description="Dockerin" evidence="1">
    <location>
        <begin position="795"/>
        <end position="852"/>
    </location>
</feature>
<evidence type="ECO:0000313" key="2">
    <source>
        <dbReference type="EMBL" id="VGO22242.1"/>
    </source>
</evidence>
<accession>A0A6C2UPM6</accession>
<dbReference type="InterPro" id="IPR016134">
    <property type="entry name" value="Dockerin_dom"/>
</dbReference>
<keyword evidence="3" id="KW-1185">Reference proteome</keyword>
<name>A0A6C2UPM6_9BACT</name>
<dbReference type="AlphaFoldDB" id="A0A6C2UPM6"/>
<evidence type="ECO:0000259" key="1">
    <source>
        <dbReference type="PROSITE" id="PS51766"/>
    </source>
</evidence>
<dbReference type="GO" id="GO:0004553">
    <property type="term" value="F:hydrolase activity, hydrolyzing O-glycosyl compounds"/>
    <property type="evidence" value="ECO:0007669"/>
    <property type="project" value="InterPro"/>
</dbReference>
<dbReference type="Pfam" id="PF00404">
    <property type="entry name" value="Dockerin_1"/>
    <property type="match status" value="1"/>
</dbReference>
<dbReference type="SUPFAM" id="SSF63446">
    <property type="entry name" value="Type I dockerin domain"/>
    <property type="match status" value="1"/>
</dbReference>
<reference evidence="2 3" key="1">
    <citation type="submission" date="2019-04" db="EMBL/GenBank/DDBJ databases">
        <authorList>
            <person name="Van Vliet M D."/>
        </authorList>
    </citation>
    <scope>NUCLEOTIDE SEQUENCE [LARGE SCALE GENOMIC DNA]</scope>
    <source>
        <strain evidence="2 3">F21</strain>
    </source>
</reference>
<dbReference type="PROSITE" id="PS51766">
    <property type="entry name" value="DOCKERIN"/>
    <property type="match status" value="1"/>
</dbReference>
<dbReference type="InterPro" id="IPR002105">
    <property type="entry name" value="Dockerin_1_rpt"/>
</dbReference>